<evidence type="ECO:0000313" key="2">
    <source>
        <dbReference type="EMBL" id="ELZ64041.1"/>
    </source>
</evidence>
<dbReference type="SUPFAM" id="SSF53067">
    <property type="entry name" value="Actin-like ATPase domain"/>
    <property type="match status" value="1"/>
</dbReference>
<dbReference type="PANTHER" id="PTHR11365">
    <property type="entry name" value="5-OXOPROLINASE RELATED"/>
    <property type="match status" value="1"/>
</dbReference>
<dbReference type="Proteomes" id="UP000011559">
    <property type="component" value="Unassembled WGS sequence"/>
</dbReference>
<accession>M0FVI4</accession>
<gene>
    <name evidence="2" type="ORF">C457_18743</name>
</gene>
<organism evidence="2 3">
    <name type="scientific">Haloferax prahovense (strain DSM 18310 / JCM 13924 / TL6)</name>
    <dbReference type="NCBI Taxonomy" id="1227461"/>
    <lineage>
        <taxon>Archaea</taxon>
        <taxon>Methanobacteriati</taxon>
        <taxon>Methanobacteriota</taxon>
        <taxon>Stenosarchaea group</taxon>
        <taxon>Halobacteria</taxon>
        <taxon>Halobacteriales</taxon>
        <taxon>Haloferacaceae</taxon>
        <taxon>Haloferax</taxon>
    </lineage>
</organism>
<dbReference type="AlphaFoldDB" id="M0FVI4"/>
<name>M0FVI4_HALPT</name>
<evidence type="ECO:0000259" key="1">
    <source>
        <dbReference type="Pfam" id="PF05378"/>
    </source>
</evidence>
<feature type="non-terminal residue" evidence="2">
    <location>
        <position position="146"/>
    </location>
</feature>
<dbReference type="InterPro" id="IPR045079">
    <property type="entry name" value="Oxoprolinase-like"/>
</dbReference>
<protein>
    <submittedName>
        <fullName evidence="2">N-methylhydantoinase (ATP-hydrolyzing) A</fullName>
    </submittedName>
</protein>
<dbReference type="PANTHER" id="PTHR11365:SF10">
    <property type="entry name" value="HYDANTOINASE_OXOPROLINASE"/>
    <property type="match status" value="1"/>
</dbReference>
<dbReference type="RefSeq" id="WP_008096984.1">
    <property type="nucleotide sequence ID" value="NZ_AOLG01000056.1"/>
</dbReference>
<dbReference type="GO" id="GO:0016787">
    <property type="term" value="F:hydrolase activity"/>
    <property type="evidence" value="ECO:0007669"/>
    <property type="project" value="InterPro"/>
</dbReference>
<dbReference type="EMBL" id="AOLG01000056">
    <property type="protein sequence ID" value="ELZ64041.1"/>
    <property type="molecule type" value="Genomic_DNA"/>
</dbReference>
<dbReference type="Gene3D" id="3.30.420.40">
    <property type="match status" value="1"/>
</dbReference>
<proteinExistence type="predicted"/>
<dbReference type="Pfam" id="PF05378">
    <property type="entry name" value="Hydant_A_N"/>
    <property type="match status" value="1"/>
</dbReference>
<dbReference type="InterPro" id="IPR008040">
    <property type="entry name" value="Hydant_A_N"/>
</dbReference>
<reference evidence="2 3" key="1">
    <citation type="journal article" date="2014" name="PLoS Genet.">
        <title>Phylogenetically driven sequencing of extremely halophilic archaea reveals strategies for static and dynamic osmo-response.</title>
        <authorList>
            <person name="Becker E.A."/>
            <person name="Seitzer P.M."/>
            <person name="Tritt A."/>
            <person name="Larsen D."/>
            <person name="Krusor M."/>
            <person name="Yao A.I."/>
            <person name="Wu D."/>
            <person name="Madern D."/>
            <person name="Eisen J.A."/>
            <person name="Darling A.E."/>
            <person name="Facciotti M.T."/>
        </authorList>
    </citation>
    <scope>NUCLEOTIDE SEQUENCE [LARGE SCALE GENOMIC DNA]</scope>
    <source>
        <strain evidence="3">DSM 18310 / JCM 13924 / TL6</strain>
    </source>
</reference>
<keyword evidence="3" id="KW-1185">Reference proteome</keyword>
<sequence>MTDYRIGIDVGGTNTDAVVMDGDDNLLAKTKTPTTEDITSGILNALDVVLDDSGVSEDELDYVMLGTTHATNAITERRGLNEVGVIRIGAPATQSIRPLLEWPDDLAEAIGNNVAILDGGHEFDGRLLNDLDEEQVRACLLYTSLS</sequence>
<dbReference type="InterPro" id="IPR043129">
    <property type="entry name" value="ATPase_NBD"/>
</dbReference>
<feature type="domain" description="Hydantoinase/oxoprolinase N-terminal" evidence="1">
    <location>
        <begin position="5"/>
        <end position="139"/>
    </location>
</feature>
<evidence type="ECO:0000313" key="3">
    <source>
        <dbReference type="Proteomes" id="UP000011559"/>
    </source>
</evidence>
<comment type="caution">
    <text evidence="2">The sequence shown here is derived from an EMBL/GenBank/DDBJ whole genome shotgun (WGS) entry which is preliminary data.</text>
</comment>